<keyword evidence="4 14" id="KW-0645">Protease</keyword>
<dbReference type="Pfam" id="PF17820">
    <property type="entry name" value="PDZ_6"/>
    <property type="match status" value="1"/>
</dbReference>
<evidence type="ECO:0000256" key="8">
    <source>
        <dbReference type="ARBA" id="ARBA00022989"/>
    </source>
</evidence>
<feature type="domain" description="PDZ" evidence="13">
    <location>
        <begin position="212"/>
        <end position="258"/>
    </location>
</feature>
<dbReference type="InterPro" id="IPR008915">
    <property type="entry name" value="Peptidase_M50"/>
</dbReference>
<dbReference type="RefSeq" id="WP_167872372.1">
    <property type="nucleotide sequence ID" value="NZ_CP048852.1"/>
</dbReference>
<evidence type="ECO:0000256" key="6">
    <source>
        <dbReference type="ARBA" id="ARBA00022801"/>
    </source>
</evidence>
<keyword evidence="7 11" id="KW-0862">Zinc</keyword>
<keyword evidence="8 11" id="KW-1133">Transmembrane helix</keyword>
<comment type="similarity">
    <text evidence="3 11">Belongs to the peptidase M50B family.</text>
</comment>
<name>A0A6H0WI47_9BACI</name>
<keyword evidence="10 11" id="KW-0472">Membrane</keyword>
<dbReference type="InterPro" id="IPR036034">
    <property type="entry name" value="PDZ_sf"/>
</dbReference>
<evidence type="ECO:0000259" key="12">
    <source>
        <dbReference type="Pfam" id="PF02163"/>
    </source>
</evidence>
<dbReference type="AlphaFoldDB" id="A0A6H0WI47"/>
<dbReference type="EMBL" id="CP048852">
    <property type="protein sequence ID" value="QIW79868.1"/>
    <property type="molecule type" value="Genomic_DNA"/>
</dbReference>
<keyword evidence="15" id="KW-1185">Reference proteome</keyword>
<keyword evidence="11" id="KW-0479">Metal-binding</keyword>
<keyword evidence="5 11" id="KW-0812">Transmembrane</keyword>
<dbReference type="CDD" id="cd06163">
    <property type="entry name" value="S2P-M50_PDZ_RseP-like"/>
    <property type="match status" value="1"/>
</dbReference>
<feature type="transmembrane region" description="Helical" evidence="11">
    <location>
        <begin position="346"/>
        <end position="366"/>
    </location>
</feature>
<dbReference type="Proteomes" id="UP000501914">
    <property type="component" value="Chromosome"/>
</dbReference>
<protein>
    <recommendedName>
        <fullName evidence="11">Zinc metalloprotease</fullName>
        <ecNumber evidence="11">3.4.24.-</ecNumber>
    </recommendedName>
</protein>
<feature type="transmembrane region" description="Helical" evidence="11">
    <location>
        <begin position="6"/>
        <end position="27"/>
    </location>
</feature>
<dbReference type="GO" id="GO:0004222">
    <property type="term" value="F:metalloendopeptidase activity"/>
    <property type="evidence" value="ECO:0007669"/>
    <property type="project" value="InterPro"/>
</dbReference>
<evidence type="ECO:0000256" key="11">
    <source>
        <dbReference type="RuleBase" id="RU362031"/>
    </source>
</evidence>
<evidence type="ECO:0000256" key="5">
    <source>
        <dbReference type="ARBA" id="ARBA00022692"/>
    </source>
</evidence>
<evidence type="ECO:0000256" key="4">
    <source>
        <dbReference type="ARBA" id="ARBA00022670"/>
    </source>
</evidence>
<evidence type="ECO:0000256" key="1">
    <source>
        <dbReference type="ARBA" id="ARBA00001947"/>
    </source>
</evidence>
<dbReference type="Gene3D" id="2.30.42.10">
    <property type="match status" value="1"/>
</dbReference>
<evidence type="ECO:0000256" key="7">
    <source>
        <dbReference type="ARBA" id="ARBA00022833"/>
    </source>
</evidence>
<dbReference type="GO" id="GO:0006508">
    <property type="term" value="P:proteolysis"/>
    <property type="evidence" value="ECO:0007669"/>
    <property type="project" value="UniProtKB-KW"/>
</dbReference>
<dbReference type="PANTHER" id="PTHR42837:SF2">
    <property type="entry name" value="MEMBRANE METALLOPROTEASE ARASP2, CHLOROPLASTIC-RELATED"/>
    <property type="match status" value="1"/>
</dbReference>
<dbReference type="KEGG" id="bteq:G4P54_08640"/>
<dbReference type="CDD" id="cd23081">
    <property type="entry name" value="cpPDZ_EcRseP-like"/>
    <property type="match status" value="1"/>
</dbReference>
<feature type="domain" description="Peptidase M50" evidence="12">
    <location>
        <begin position="8"/>
        <end position="408"/>
    </location>
</feature>
<feature type="transmembrane region" description="Helical" evidence="11">
    <location>
        <begin position="395"/>
        <end position="414"/>
    </location>
</feature>
<comment type="cofactor">
    <cofactor evidence="1 11">
        <name>Zn(2+)</name>
        <dbReference type="ChEBI" id="CHEBI:29105"/>
    </cofactor>
</comment>
<dbReference type="SUPFAM" id="SSF50156">
    <property type="entry name" value="PDZ domain-like"/>
    <property type="match status" value="1"/>
</dbReference>
<dbReference type="EC" id="3.4.24.-" evidence="11"/>
<proteinExistence type="inferred from homology"/>
<dbReference type="InterPro" id="IPR004387">
    <property type="entry name" value="Pept_M50_Zn"/>
</dbReference>
<gene>
    <name evidence="14" type="primary">rseP</name>
    <name evidence="14" type="ORF">G4P54_08640</name>
</gene>
<evidence type="ECO:0000313" key="15">
    <source>
        <dbReference type="Proteomes" id="UP000501914"/>
    </source>
</evidence>
<dbReference type="NCBIfam" id="TIGR00054">
    <property type="entry name" value="RIP metalloprotease RseP"/>
    <property type="match status" value="1"/>
</dbReference>
<keyword evidence="6 11" id="KW-0378">Hydrolase</keyword>
<dbReference type="PANTHER" id="PTHR42837">
    <property type="entry name" value="REGULATOR OF SIGMA-E PROTEASE RSEP"/>
    <property type="match status" value="1"/>
</dbReference>
<accession>A0A6H0WI47</accession>
<feature type="transmembrane region" description="Helical" evidence="11">
    <location>
        <begin position="174"/>
        <end position="196"/>
    </location>
</feature>
<reference evidence="14 15" key="1">
    <citation type="submission" date="2020-02" db="EMBL/GenBank/DDBJ databases">
        <title>Genome sequencing, annotation and comparative genomic analysis of Bacillus tequilensis EA-CB0015, an effective biological control agent against Pseudocercospora fijiensis in banana plants.</title>
        <authorList>
            <person name="Cuellar-Gaviria T.Z."/>
            <person name="Ju K.-S."/>
            <person name="Villegas-Escobar V."/>
        </authorList>
    </citation>
    <scope>NUCLEOTIDE SEQUENCE [LARGE SCALE GENOMIC DNA]</scope>
    <source>
        <strain evidence="14 15">EA-CB0015</strain>
    </source>
</reference>
<evidence type="ECO:0000256" key="3">
    <source>
        <dbReference type="ARBA" id="ARBA00007931"/>
    </source>
</evidence>
<dbReference type="GO" id="GO:0016020">
    <property type="term" value="C:membrane"/>
    <property type="evidence" value="ECO:0007669"/>
    <property type="project" value="UniProtKB-SubCell"/>
</dbReference>
<evidence type="ECO:0000256" key="9">
    <source>
        <dbReference type="ARBA" id="ARBA00023049"/>
    </source>
</evidence>
<evidence type="ECO:0000259" key="13">
    <source>
        <dbReference type="Pfam" id="PF17820"/>
    </source>
</evidence>
<evidence type="ECO:0000313" key="14">
    <source>
        <dbReference type="EMBL" id="QIW79868.1"/>
    </source>
</evidence>
<evidence type="ECO:0000256" key="10">
    <source>
        <dbReference type="ARBA" id="ARBA00023136"/>
    </source>
</evidence>
<comment type="subcellular location">
    <subcellularLocation>
        <location evidence="2">Membrane</location>
        <topology evidence="2">Multi-pass membrane protein</topology>
    </subcellularLocation>
</comment>
<keyword evidence="9 11" id="KW-0482">Metalloprotease</keyword>
<dbReference type="Pfam" id="PF02163">
    <property type="entry name" value="Peptidase_M50"/>
    <property type="match status" value="1"/>
</dbReference>
<evidence type="ECO:0000256" key="2">
    <source>
        <dbReference type="ARBA" id="ARBA00004141"/>
    </source>
</evidence>
<dbReference type="InterPro" id="IPR041489">
    <property type="entry name" value="PDZ_6"/>
</dbReference>
<sequence length="422" mass="46641">MFVNTVIAFVIIFGALVFFHELGHLLLAQRAGILCREFAIGFGPKVFSFKKNETVYTIRLLPVGGFVRMAGEDPEMIEVKPGYTVGLLFNKEDQVEKLIINQKEKYPDALVIEVETADLEHDMKITGYEQGKEDELSSFTVSETSFFIVDGEEVQIAPYNRQFGSKPVWQRIKAIAAGPIMNFILAYVILVMLGLIQGVPSNEPMLGQLTDNGRAAEAGLKEGDYIQSINGEKMRSWTDIVSAVKENPEKAMDVAVKRDNKTLHISVTPEAVKDENKKTIGRFGSYAPTEKGVLSAVAYGATSTVDVTKAILTNLSKLVTGQFKLDMLSGPVGIYDMTDQVAKTGLVNLFQFAAFLSINLGIVNLLPIPALDGGRLLFLFIEAIRGKPINREKEAFVVFIGVAFLMLLMLVVTWNDIQRLFL</sequence>
<dbReference type="GO" id="GO:0046872">
    <property type="term" value="F:metal ion binding"/>
    <property type="evidence" value="ECO:0007669"/>
    <property type="project" value="UniProtKB-KW"/>
</dbReference>
<organism evidence="14 15">
    <name type="scientific">Bacillus tequilensis</name>
    <dbReference type="NCBI Taxonomy" id="227866"/>
    <lineage>
        <taxon>Bacteria</taxon>
        <taxon>Bacillati</taxon>
        <taxon>Bacillota</taxon>
        <taxon>Bacilli</taxon>
        <taxon>Bacillales</taxon>
        <taxon>Bacillaceae</taxon>
        <taxon>Bacillus</taxon>
    </lineage>
</organism>